<gene>
    <name evidence="1" type="ORF">FJ651_04945</name>
</gene>
<dbReference type="AlphaFoldDB" id="A0A506PLY2"/>
<dbReference type="OrthoDB" id="976477at2"/>
<dbReference type="EMBL" id="VHIQ01000002">
    <property type="protein sequence ID" value="TPV34883.1"/>
    <property type="molecule type" value="Genomic_DNA"/>
</dbReference>
<accession>A0A506PLY2</accession>
<name>A0A506PLY2_9FLAO</name>
<protein>
    <submittedName>
        <fullName evidence="1">Uncharacterized protein</fullName>
    </submittedName>
</protein>
<dbReference type="Proteomes" id="UP000317332">
    <property type="component" value="Unassembled WGS sequence"/>
</dbReference>
<keyword evidence="2" id="KW-1185">Reference proteome</keyword>
<sequence length="253" mass="28425">MNLYKIGSVIIFFLSICGIQAQESEEIDPSKPTNFYTQVNVAAEYSFGKSDELIGTRINGQYSFNPNNLVLFEVPILYNLNRDAGGLGDIRLRYFGVIKKDYSKTFPKIAAIAPTVDVVLPTGSFEKGIGTSSLVISPGLVWGWFLSERTQVFPIISYQHISKPGSNLVPEELRYDKHGMTFQTIANYSFSKKTFLQVTPIYAINDLSRGGDSFTTEFKMSYMPTVTSKVQVFLRQEFTRSQTTINAGYTLYL</sequence>
<dbReference type="RefSeq" id="WP_140989306.1">
    <property type="nucleotide sequence ID" value="NZ_VHIQ01000002.1"/>
</dbReference>
<reference evidence="1 2" key="1">
    <citation type="submission" date="2019-06" db="EMBL/GenBank/DDBJ databases">
        <title>Flavobacteriaceae Paucihalobacterium erythroidium CWB-1, complete genome.</title>
        <authorList>
            <person name="Wu S."/>
        </authorList>
    </citation>
    <scope>NUCLEOTIDE SEQUENCE [LARGE SCALE GENOMIC DNA]</scope>
    <source>
        <strain evidence="1 2">CWB-1</strain>
    </source>
</reference>
<comment type="caution">
    <text evidence="1">The sequence shown here is derived from an EMBL/GenBank/DDBJ whole genome shotgun (WGS) entry which is preliminary data.</text>
</comment>
<organism evidence="1 2">
    <name type="scientific">Paucihalobacter ruber</name>
    <dbReference type="NCBI Taxonomy" id="2567861"/>
    <lineage>
        <taxon>Bacteria</taxon>
        <taxon>Pseudomonadati</taxon>
        <taxon>Bacteroidota</taxon>
        <taxon>Flavobacteriia</taxon>
        <taxon>Flavobacteriales</taxon>
        <taxon>Flavobacteriaceae</taxon>
        <taxon>Paucihalobacter</taxon>
    </lineage>
</organism>
<evidence type="ECO:0000313" key="1">
    <source>
        <dbReference type="EMBL" id="TPV34883.1"/>
    </source>
</evidence>
<evidence type="ECO:0000313" key="2">
    <source>
        <dbReference type="Proteomes" id="UP000317332"/>
    </source>
</evidence>
<proteinExistence type="predicted"/>